<evidence type="ECO:0000313" key="11">
    <source>
        <dbReference type="EMBL" id="CUS22571.1"/>
    </source>
</evidence>
<evidence type="ECO:0000256" key="2">
    <source>
        <dbReference type="ARBA" id="ARBA00007203"/>
    </source>
</evidence>
<dbReference type="GO" id="GO:0000398">
    <property type="term" value="P:mRNA splicing, via spliceosome"/>
    <property type="evidence" value="ECO:0007669"/>
    <property type="project" value="UniProtKB-UniRule"/>
</dbReference>
<dbReference type="PANTHER" id="PTHR12942:SF2">
    <property type="entry name" value="PRE-MRNA-SPLICING FACTOR SLU7"/>
    <property type="match status" value="1"/>
</dbReference>
<evidence type="ECO:0000256" key="6">
    <source>
        <dbReference type="ARBA" id="ARBA00023242"/>
    </source>
</evidence>
<reference evidence="12" key="1">
    <citation type="submission" date="2015-10" db="EMBL/GenBank/DDBJ databases">
        <authorList>
            <person name="Devillers H."/>
        </authorList>
    </citation>
    <scope>NUCLEOTIDE SEQUENCE [LARGE SCALE GENOMIC DNA]</scope>
</reference>
<protein>
    <recommendedName>
        <fullName evidence="8">Pre-mRNA-splicing factor SLU7</fullName>
    </recommendedName>
</protein>
<proteinExistence type="inferred from homology"/>
<comment type="subunit">
    <text evidence="8">Associated with the spliceosome.</text>
</comment>
<sequence length="338" mass="38789">MSKRQENVHIPKYIKDQPWFYKSSTKGSEENEDYLAHHRRHNRPDSDLDIDNNAEPKVGRGITDAYEQHTEVSRPRFAKAKCLNCGAGDHISRDCLEAPRKRRAGPEAQVRTTVIRRTESDGNWDARRDRWFGYEGKEYETVLQKWEDNAAKQREQAAGDKDIADELDTDEEIELAALGLFKDEATGAVAADDEQGSKLRTSVRLREDRAAYLDDINSETINYDPKSRLYKSDTLGEVDSESKMFHRHLTGESLELSKLSRFAREKTLESGIRDEMEDEAKTRHVLVANPTKYELLMKKEKGSVPLKTEDLYRGQSAKKLTGTKKSEEQKAQLFKKYG</sequence>
<dbReference type="Proteomes" id="UP000236544">
    <property type="component" value="Unassembled WGS sequence"/>
</dbReference>
<dbReference type="EMBL" id="LN890530">
    <property type="protein sequence ID" value="CUS22571.1"/>
    <property type="molecule type" value="Genomic_DNA"/>
</dbReference>
<name>A0A0P1KYY2_9SACH</name>
<evidence type="ECO:0000313" key="12">
    <source>
        <dbReference type="Proteomes" id="UP000236544"/>
    </source>
</evidence>
<keyword evidence="12" id="KW-1185">Reference proteome</keyword>
<dbReference type="PROSITE" id="PS50158">
    <property type="entry name" value="ZF_CCHC"/>
    <property type="match status" value="1"/>
</dbReference>
<comment type="subcellular location">
    <subcellularLocation>
        <location evidence="1 8">Nucleus</location>
    </subcellularLocation>
</comment>
<keyword evidence="3 8" id="KW-0507">mRNA processing</keyword>
<dbReference type="OrthoDB" id="249612at2759"/>
<feature type="domain" description="CCHC-type" evidence="10">
    <location>
        <begin position="81"/>
        <end position="95"/>
    </location>
</feature>
<comment type="function">
    <text evidence="8">Involved in pre-mRNA splicing.</text>
</comment>
<evidence type="ECO:0000256" key="7">
    <source>
        <dbReference type="PROSITE-ProRule" id="PRU00047"/>
    </source>
</evidence>
<evidence type="ECO:0000256" key="3">
    <source>
        <dbReference type="ARBA" id="ARBA00022664"/>
    </source>
</evidence>
<dbReference type="AlphaFoldDB" id="A0A0P1KYY2"/>
<keyword evidence="7" id="KW-0862">Zinc</keyword>
<evidence type="ECO:0000256" key="8">
    <source>
        <dbReference type="RuleBase" id="RU367071"/>
    </source>
</evidence>
<dbReference type="GO" id="GO:0005681">
    <property type="term" value="C:spliceosomal complex"/>
    <property type="evidence" value="ECO:0007669"/>
    <property type="project" value="UniProtKB-UniRule"/>
</dbReference>
<dbReference type="InterPro" id="IPR021715">
    <property type="entry name" value="Slu7_dom"/>
</dbReference>
<organism evidence="11 12">
    <name type="scientific">Lachancea quebecensis</name>
    <dbReference type="NCBI Taxonomy" id="1654605"/>
    <lineage>
        <taxon>Eukaryota</taxon>
        <taxon>Fungi</taxon>
        <taxon>Dikarya</taxon>
        <taxon>Ascomycota</taxon>
        <taxon>Saccharomycotina</taxon>
        <taxon>Saccharomycetes</taxon>
        <taxon>Saccharomycetales</taxon>
        <taxon>Saccharomycetaceae</taxon>
        <taxon>Lachancea</taxon>
    </lineage>
</organism>
<keyword evidence="7" id="KW-0479">Metal-binding</keyword>
<keyword evidence="5 8" id="KW-0508">mRNA splicing</keyword>
<keyword evidence="4 8" id="KW-0747">Spliceosome</keyword>
<dbReference type="GO" id="GO:0030628">
    <property type="term" value="F:pre-mRNA 3'-splice site binding"/>
    <property type="evidence" value="ECO:0007669"/>
    <property type="project" value="UniProtKB-UniRule"/>
</dbReference>
<feature type="region of interest" description="Disordered" evidence="9">
    <location>
        <begin position="24"/>
        <end position="58"/>
    </location>
</feature>
<dbReference type="Pfam" id="PF11708">
    <property type="entry name" value="Slu7"/>
    <property type="match status" value="1"/>
</dbReference>
<accession>A0A0P1KYY2</accession>
<gene>
    <name evidence="11" type="ORF">LAQU0_S06e01068g</name>
</gene>
<evidence type="ECO:0000259" key="10">
    <source>
        <dbReference type="PROSITE" id="PS50158"/>
    </source>
</evidence>
<dbReference type="InterPro" id="IPR001878">
    <property type="entry name" value="Znf_CCHC"/>
</dbReference>
<dbReference type="PANTHER" id="PTHR12942">
    <property type="entry name" value="STEP II SPLICING FACTOR SLU7"/>
    <property type="match status" value="1"/>
</dbReference>
<dbReference type="GO" id="GO:0008270">
    <property type="term" value="F:zinc ion binding"/>
    <property type="evidence" value="ECO:0007669"/>
    <property type="project" value="UniProtKB-KW"/>
</dbReference>
<dbReference type="Gene3D" id="4.10.60.10">
    <property type="entry name" value="Zinc finger, CCHC-type"/>
    <property type="match status" value="1"/>
</dbReference>
<keyword evidence="7" id="KW-0863">Zinc-finger</keyword>
<comment type="similarity">
    <text evidence="2 8">Belongs to the SLU7 family.</text>
</comment>
<evidence type="ECO:0000256" key="9">
    <source>
        <dbReference type="SAM" id="MobiDB-lite"/>
    </source>
</evidence>
<dbReference type="InterPro" id="IPR039974">
    <property type="entry name" value="Splicing_factor_SLU7"/>
</dbReference>
<evidence type="ECO:0000256" key="1">
    <source>
        <dbReference type="ARBA" id="ARBA00004123"/>
    </source>
</evidence>
<keyword evidence="6 8" id="KW-0539">Nucleus</keyword>
<evidence type="ECO:0000256" key="4">
    <source>
        <dbReference type="ARBA" id="ARBA00022728"/>
    </source>
</evidence>
<evidence type="ECO:0000256" key="5">
    <source>
        <dbReference type="ARBA" id="ARBA00023187"/>
    </source>
</evidence>